<protein>
    <submittedName>
        <fullName evidence="2">Uncharacterized protein</fullName>
    </submittedName>
</protein>
<feature type="transmembrane region" description="Helical" evidence="1">
    <location>
        <begin position="196"/>
        <end position="217"/>
    </location>
</feature>
<evidence type="ECO:0000313" key="3">
    <source>
        <dbReference type="Proteomes" id="UP001174909"/>
    </source>
</evidence>
<sequence>MFYGLMGGFQRLQPALQELERSIDLSSDVVVRQQYRTLRRSLSRGISKVIDVFDLLKGILCLKRDRKRWERINIELTTTTDSEDDPGTSVDNETTFRHLLDFEAELKIRVDELNEAQRKVCMACHQIKSDQQEFLAMCGYSYRLPNNEISVASTDLILSSLWIAKFATLSILTFGAWILFLGLMTSANPLMKNILLGFRFQLGVVFLVFLAVCHRLFSRKYRSLESERLRRMEAVRTMNMIISEICNHSEVNSMDRKRVPMSEIRITTDRFFSLTHHEDLFNYSDANRAELQEIMSAL</sequence>
<dbReference type="EMBL" id="CASHTH010002768">
    <property type="protein sequence ID" value="CAI8035045.1"/>
    <property type="molecule type" value="Genomic_DNA"/>
</dbReference>
<keyword evidence="1" id="KW-0472">Membrane</keyword>
<evidence type="ECO:0000313" key="2">
    <source>
        <dbReference type="EMBL" id="CAI8035045.1"/>
    </source>
</evidence>
<keyword evidence="1" id="KW-1133">Transmembrane helix</keyword>
<dbReference type="Proteomes" id="UP001174909">
    <property type="component" value="Unassembled WGS sequence"/>
</dbReference>
<comment type="caution">
    <text evidence="2">The sequence shown here is derived from an EMBL/GenBank/DDBJ whole genome shotgun (WGS) entry which is preliminary data.</text>
</comment>
<name>A0AA35SRQ4_GEOBA</name>
<keyword evidence="3" id="KW-1185">Reference proteome</keyword>
<reference evidence="2" key="1">
    <citation type="submission" date="2023-03" db="EMBL/GenBank/DDBJ databases">
        <authorList>
            <person name="Steffen K."/>
            <person name="Cardenas P."/>
        </authorList>
    </citation>
    <scope>NUCLEOTIDE SEQUENCE</scope>
</reference>
<keyword evidence="1" id="KW-0812">Transmembrane</keyword>
<proteinExistence type="predicted"/>
<accession>A0AA35SRQ4</accession>
<organism evidence="2 3">
    <name type="scientific">Geodia barretti</name>
    <name type="common">Barrett's horny sponge</name>
    <dbReference type="NCBI Taxonomy" id="519541"/>
    <lineage>
        <taxon>Eukaryota</taxon>
        <taxon>Metazoa</taxon>
        <taxon>Porifera</taxon>
        <taxon>Demospongiae</taxon>
        <taxon>Heteroscleromorpha</taxon>
        <taxon>Tetractinellida</taxon>
        <taxon>Astrophorina</taxon>
        <taxon>Geodiidae</taxon>
        <taxon>Geodia</taxon>
    </lineage>
</organism>
<feature type="transmembrane region" description="Helical" evidence="1">
    <location>
        <begin position="162"/>
        <end position="184"/>
    </location>
</feature>
<evidence type="ECO:0000256" key="1">
    <source>
        <dbReference type="SAM" id="Phobius"/>
    </source>
</evidence>
<dbReference type="AlphaFoldDB" id="A0AA35SRQ4"/>
<gene>
    <name evidence="2" type="ORF">GBAR_LOCUS19675</name>
</gene>